<dbReference type="EMBL" id="MT144777">
    <property type="protein sequence ID" value="QJH99249.1"/>
    <property type="molecule type" value="Genomic_DNA"/>
</dbReference>
<accession>A0A6H2A2K6</accession>
<proteinExistence type="predicted"/>
<sequence length="72" mass="8365">MKGFKVLLKLGERYDFITEELEGITEIHFNYDSVLEGKSIAFEGEKTGITYYIKDVKEFEAVLRVGVEKERN</sequence>
<dbReference type="AlphaFoldDB" id="A0A6H2A2K6"/>
<protein>
    <submittedName>
        <fullName evidence="1">Uncharacterized protein</fullName>
    </submittedName>
</protein>
<name>A0A6H2A2K6_9ZZZZ</name>
<organism evidence="1">
    <name type="scientific">viral metagenome</name>
    <dbReference type="NCBI Taxonomy" id="1070528"/>
    <lineage>
        <taxon>unclassified sequences</taxon>
        <taxon>metagenomes</taxon>
        <taxon>organismal metagenomes</taxon>
    </lineage>
</organism>
<gene>
    <name evidence="1" type="ORF">TM448A04860_0009</name>
    <name evidence="2" type="ORF">TM448B01528_0012</name>
</gene>
<reference evidence="1" key="1">
    <citation type="submission" date="2020-03" db="EMBL/GenBank/DDBJ databases">
        <title>The deep terrestrial virosphere.</title>
        <authorList>
            <person name="Holmfeldt K."/>
            <person name="Nilsson E."/>
            <person name="Simone D."/>
            <person name="Lopez-Fernandez M."/>
            <person name="Wu X."/>
            <person name="de Brujin I."/>
            <person name="Lundin D."/>
            <person name="Andersson A."/>
            <person name="Bertilsson S."/>
            <person name="Dopson M."/>
        </authorList>
    </citation>
    <scope>NUCLEOTIDE SEQUENCE</scope>
    <source>
        <strain evidence="1">TM448A04860</strain>
        <strain evidence="2">TM448B01528</strain>
    </source>
</reference>
<evidence type="ECO:0000313" key="1">
    <source>
        <dbReference type="EMBL" id="QJA54423.1"/>
    </source>
</evidence>
<dbReference type="EMBL" id="MT144505">
    <property type="protein sequence ID" value="QJA54423.1"/>
    <property type="molecule type" value="Genomic_DNA"/>
</dbReference>
<evidence type="ECO:0000313" key="2">
    <source>
        <dbReference type="EMBL" id="QJH99249.1"/>
    </source>
</evidence>